<protein>
    <submittedName>
        <fullName evidence="1">Uncharacterized protein</fullName>
    </submittedName>
</protein>
<accession>A0A0E9W7N4</accession>
<reference evidence="1" key="2">
    <citation type="journal article" date="2015" name="Fish Shellfish Immunol.">
        <title>Early steps in the European eel (Anguilla anguilla)-Vibrio vulnificus interaction in the gills: Role of the RtxA13 toxin.</title>
        <authorList>
            <person name="Callol A."/>
            <person name="Pajuelo D."/>
            <person name="Ebbesson L."/>
            <person name="Teles M."/>
            <person name="MacKenzie S."/>
            <person name="Amaro C."/>
        </authorList>
    </citation>
    <scope>NUCLEOTIDE SEQUENCE</scope>
</reference>
<sequence length="30" mass="3532">MCHPSCTFVISSAYLIRYYLRIGAIPMRLR</sequence>
<name>A0A0E9W7N4_ANGAN</name>
<proteinExistence type="predicted"/>
<organism evidence="1">
    <name type="scientific">Anguilla anguilla</name>
    <name type="common">European freshwater eel</name>
    <name type="synonym">Muraena anguilla</name>
    <dbReference type="NCBI Taxonomy" id="7936"/>
    <lineage>
        <taxon>Eukaryota</taxon>
        <taxon>Metazoa</taxon>
        <taxon>Chordata</taxon>
        <taxon>Craniata</taxon>
        <taxon>Vertebrata</taxon>
        <taxon>Euteleostomi</taxon>
        <taxon>Actinopterygii</taxon>
        <taxon>Neopterygii</taxon>
        <taxon>Teleostei</taxon>
        <taxon>Anguilliformes</taxon>
        <taxon>Anguillidae</taxon>
        <taxon>Anguilla</taxon>
    </lineage>
</organism>
<reference evidence="1" key="1">
    <citation type="submission" date="2014-11" db="EMBL/GenBank/DDBJ databases">
        <authorList>
            <person name="Amaro Gonzalez C."/>
        </authorList>
    </citation>
    <scope>NUCLEOTIDE SEQUENCE</scope>
</reference>
<dbReference type="AlphaFoldDB" id="A0A0E9W7N4"/>
<dbReference type="EMBL" id="GBXM01022193">
    <property type="protein sequence ID" value="JAH86384.1"/>
    <property type="molecule type" value="Transcribed_RNA"/>
</dbReference>
<evidence type="ECO:0000313" key="1">
    <source>
        <dbReference type="EMBL" id="JAH86384.1"/>
    </source>
</evidence>